<evidence type="ECO:0000313" key="2">
    <source>
        <dbReference type="EMBL" id="EIW18747.1"/>
    </source>
</evidence>
<dbReference type="AlphaFoldDB" id="I9B0S0"/>
<reference evidence="2 3" key="1">
    <citation type="journal article" date="2012" name="J. Bacteriol.">
        <title>Draft Genome Sequences for Two Metal-Reducing Pelosinus fermentans Strains Isolated from a Cr(VI)-Contaminated Site and for Type Strain R7.</title>
        <authorList>
            <person name="Brown S.D."/>
            <person name="Podar M."/>
            <person name="Klingeman D.M."/>
            <person name="Johnson C.M."/>
            <person name="Yang Z.K."/>
            <person name="Utturkar S.M."/>
            <person name="Land M.L."/>
            <person name="Mosher J.J."/>
            <person name="Hurt R.A.Jr."/>
            <person name="Phelps T.J."/>
            <person name="Palumbo A.V."/>
            <person name="Arkin A.P."/>
            <person name="Hazen T.C."/>
            <person name="Elias D.A."/>
        </authorList>
    </citation>
    <scope>NUCLEOTIDE SEQUENCE [LARGE SCALE GENOMIC DNA]</scope>
    <source>
        <strain evidence="2 3">B4</strain>
    </source>
</reference>
<accession>I9B0S0</accession>
<keyword evidence="3" id="KW-1185">Reference proteome</keyword>
<dbReference type="SUPFAM" id="SSF81301">
    <property type="entry name" value="Nucleotidyltransferase"/>
    <property type="match status" value="1"/>
</dbReference>
<dbReference type="RefSeq" id="WP_007933054.1">
    <property type="nucleotide sequence ID" value="NZ_AKVJ01000022.1"/>
</dbReference>
<name>I9B0S0_9FIRM</name>
<dbReference type="OrthoDB" id="1682923at2"/>
<dbReference type="InterPro" id="IPR052548">
    <property type="entry name" value="Type_VII_TA_antitoxin"/>
</dbReference>
<dbReference type="EMBL" id="AKVJ01000022">
    <property type="protein sequence ID" value="EIW18747.1"/>
    <property type="molecule type" value="Genomic_DNA"/>
</dbReference>
<evidence type="ECO:0000313" key="3">
    <source>
        <dbReference type="Proteomes" id="UP000004324"/>
    </source>
</evidence>
<dbReference type="Gene3D" id="3.30.460.10">
    <property type="entry name" value="Beta Polymerase, domain 2"/>
    <property type="match status" value="1"/>
</dbReference>
<proteinExistence type="predicted"/>
<dbReference type="InterPro" id="IPR043519">
    <property type="entry name" value="NT_sf"/>
</dbReference>
<protein>
    <submittedName>
        <fullName evidence="2">DNA polymerase beta domain protein region</fullName>
    </submittedName>
</protein>
<dbReference type="Proteomes" id="UP000004324">
    <property type="component" value="Unassembled WGS sequence"/>
</dbReference>
<dbReference type="PANTHER" id="PTHR33933">
    <property type="entry name" value="NUCLEOTIDYLTRANSFERASE"/>
    <property type="match status" value="1"/>
</dbReference>
<sequence>MRQEKVNAKDALENAIIAIQNSVNPQKIYLFGSYADNTYTDESDLDLCIVTSLRGLRKIDILRKIRKAMVHDVNMPIDLLVYDDDDFNERSILTTTMEHKIVKEGVLLYEQ</sequence>
<feature type="domain" description="Polymerase beta nucleotidyltransferase" evidence="1">
    <location>
        <begin position="18"/>
        <end position="111"/>
    </location>
</feature>
<organism evidence="2 3">
    <name type="scientific">Pelosinus fermentans B4</name>
    <dbReference type="NCBI Taxonomy" id="1149862"/>
    <lineage>
        <taxon>Bacteria</taxon>
        <taxon>Bacillati</taxon>
        <taxon>Bacillota</taxon>
        <taxon>Negativicutes</taxon>
        <taxon>Selenomonadales</taxon>
        <taxon>Sporomusaceae</taxon>
        <taxon>Pelosinus</taxon>
    </lineage>
</organism>
<comment type="caution">
    <text evidence="2">The sequence shown here is derived from an EMBL/GenBank/DDBJ whole genome shotgun (WGS) entry which is preliminary data.</text>
</comment>
<dbReference type="CDD" id="cd05403">
    <property type="entry name" value="NT_KNTase_like"/>
    <property type="match status" value="1"/>
</dbReference>
<evidence type="ECO:0000259" key="1">
    <source>
        <dbReference type="Pfam" id="PF18765"/>
    </source>
</evidence>
<gene>
    <name evidence="2" type="ORF">FB4_0272</name>
</gene>
<dbReference type="PANTHER" id="PTHR33933:SF1">
    <property type="entry name" value="PROTEIN ADENYLYLTRANSFERASE MNTA-RELATED"/>
    <property type="match status" value="1"/>
</dbReference>
<dbReference type="Pfam" id="PF18765">
    <property type="entry name" value="Polbeta"/>
    <property type="match status" value="1"/>
</dbReference>
<dbReference type="InterPro" id="IPR041633">
    <property type="entry name" value="Polbeta"/>
</dbReference>
<dbReference type="PATRIC" id="fig|1149862.3.peg.1687"/>